<feature type="compositionally biased region" description="Polar residues" evidence="1">
    <location>
        <begin position="164"/>
        <end position="175"/>
    </location>
</feature>
<accession>A0AAW0JZA2</accession>
<feature type="non-terminal residue" evidence="2">
    <location>
        <position position="1"/>
    </location>
</feature>
<sequence>IALDDLERAWVQAGALPRPTRAPREPVARDRRLRLSPGPRAQRHGAGRDPARASAAYLARAPALPLRLRVLLAGRRLRFAAPIRCGARATAAAEGPAPLSRPRAPRPYAASAGPAPSALASGAAAARPLPSPGGGGDLARTRPSFPGRGSPRRRPHSAPRDQDNQGQRHLPSSDTAMEKPQISLWYIEDSCVGAFLLDAGWAYG</sequence>
<evidence type="ECO:0000256" key="1">
    <source>
        <dbReference type="SAM" id="MobiDB-lite"/>
    </source>
</evidence>
<feature type="region of interest" description="Disordered" evidence="1">
    <location>
        <begin position="87"/>
        <end position="176"/>
    </location>
</feature>
<organism evidence="2 3">
    <name type="scientific">Myodes glareolus</name>
    <name type="common">Bank vole</name>
    <name type="synonym">Clethrionomys glareolus</name>
    <dbReference type="NCBI Taxonomy" id="447135"/>
    <lineage>
        <taxon>Eukaryota</taxon>
        <taxon>Metazoa</taxon>
        <taxon>Chordata</taxon>
        <taxon>Craniata</taxon>
        <taxon>Vertebrata</taxon>
        <taxon>Euteleostomi</taxon>
        <taxon>Mammalia</taxon>
        <taxon>Eutheria</taxon>
        <taxon>Euarchontoglires</taxon>
        <taxon>Glires</taxon>
        <taxon>Rodentia</taxon>
        <taxon>Myomorpha</taxon>
        <taxon>Muroidea</taxon>
        <taxon>Cricetidae</taxon>
        <taxon>Arvicolinae</taxon>
        <taxon>Myodes</taxon>
    </lineage>
</organism>
<protein>
    <submittedName>
        <fullName evidence="2">Uncharacterized protein</fullName>
    </submittedName>
</protein>
<evidence type="ECO:0000313" key="3">
    <source>
        <dbReference type="Proteomes" id="UP001488838"/>
    </source>
</evidence>
<dbReference type="AlphaFoldDB" id="A0AAW0JZA2"/>
<evidence type="ECO:0000313" key="2">
    <source>
        <dbReference type="EMBL" id="KAK7832168.1"/>
    </source>
</evidence>
<feature type="region of interest" description="Disordered" evidence="1">
    <location>
        <begin position="15"/>
        <end position="51"/>
    </location>
</feature>
<keyword evidence="3" id="KW-1185">Reference proteome</keyword>
<comment type="caution">
    <text evidence="2">The sequence shown here is derived from an EMBL/GenBank/DDBJ whole genome shotgun (WGS) entry which is preliminary data.</text>
</comment>
<gene>
    <name evidence="2" type="ORF">U0070_015315</name>
</gene>
<dbReference type="Proteomes" id="UP001488838">
    <property type="component" value="Unassembled WGS sequence"/>
</dbReference>
<proteinExistence type="predicted"/>
<dbReference type="EMBL" id="JBBHLL010000011">
    <property type="protein sequence ID" value="KAK7832168.1"/>
    <property type="molecule type" value="Genomic_DNA"/>
</dbReference>
<name>A0AAW0JZA2_MYOGA</name>
<reference evidence="2 3" key="1">
    <citation type="journal article" date="2023" name="bioRxiv">
        <title>Conserved and derived expression patterns and positive selection on dental genes reveal complex evolutionary context of ever-growing rodent molars.</title>
        <authorList>
            <person name="Calamari Z.T."/>
            <person name="Song A."/>
            <person name="Cohen E."/>
            <person name="Akter M."/>
            <person name="Roy R.D."/>
            <person name="Hallikas O."/>
            <person name="Christensen M.M."/>
            <person name="Li P."/>
            <person name="Marangoni P."/>
            <person name="Jernvall J."/>
            <person name="Klein O.D."/>
        </authorList>
    </citation>
    <scope>NUCLEOTIDE SEQUENCE [LARGE SCALE GENOMIC DNA]</scope>
    <source>
        <strain evidence="2">V071</strain>
    </source>
</reference>
<feature type="compositionally biased region" description="Low complexity" evidence="1">
    <location>
        <begin position="87"/>
        <end position="128"/>
    </location>
</feature>